<proteinExistence type="predicted"/>
<dbReference type="Proteomes" id="UP000010953">
    <property type="component" value="Unassembled WGS sequence"/>
</dbReference>
<accession>M7XY01</accession>
<protein>
    <submittedName>
        <fullName evidence="1">Uncharacterized protein</fullName>
    </submittedName>
</protein>
<organism evidence="1 2">
    <name type="scientific">Mariniradius saccharolyticus AK6</name>
    <dbReference type="NCBI Taxonomy" id="1239962"/>
    <lineage>
        <taxon>Bacteria</taxon>
        <taxon>Pseudomonadati</taxon>
        <taxon>Bacteroidota</taxon>
        <taxon>Cytophagia</taxon>
        <taxon>Cytophagales</taxon>
        <taxon>Cyclobacteriaceae</taxon>
        <taxon>Mariniradius</taxon>
    </lineage>
</organism>
<comment type="caution">
    <text evidence="1">The sequence shown here is derived from an EMBL/GenBank/DDBJ whole genome shotgun (WGS) entry which is preliminary data.</text>
</comment>
<evidence type="ECO:0000313" key="1">
    <source>
        <dbReference type="EMBL" id="EMS33352.1"/>
    </source>
</evidence>
<keyword evidence="2" id="KW-1185">Reference proteome</keyword>
<dbReference type="AlphaFoldDB" id="M7XY01"/>
<name>M7XY01_9BACT</name>
<dbReference type="InParanoid" id="M7XY01"/>
<evidence type="ECO:0000313" key="2">
    <source>
        <dbReference type="Proteomes" id="UP000010953"/>
    </source>
</evidence>
<sequence>MVIGTVGLKTMVIQKNEGVNLPQAWRRKRIVSSQISDGMVGSRVKVLYGSHGFLLFK</sequence>
<dbReference type="EMBL" id="AMZY02000010">
    <property type="protein sequence ID" value="EMS33352.1"/>
    <property type="molecule type" value="Genomic_DNA"/>
</dbReference>
<reference evidence="1" key="1">
    <citation type="submission" date="2013-01" db="EMBL/GenBank/DDBJ databases">
        <title>Genome assembly of Mariniradius saccharolyticus AK6.</title>
        <authorList>
            <person name="Vaidya B."/>
            <person name="Khatri I."/>
            <person name="Tanuku N.R.S."/>
            <person name="Subramanian S."/>
            <person name="Pinnaka A."/>
        </authorList>
    </citation>
    <scope>NUCLEOTIDE SEQUENCE [LARGE SCALE GENOMIC DNA]</scope>
    <source>
        <strain evidence="1">AK6</strain>
    </source>
</reference>
<gene>
    <name evidence="1" type="ORF">C943_00630</name>
</gene>